<evidence type="ECO:0000259" key="8">
    <source>
        <dbReference type="PROSITE" id="PS50893"/>
    </source>
</evidence>
<evidence type="ECO:0000313" key="11">
    <source>
        <dbReference type="Proteomes" id="UP000191554"/>
    </source>
</evidence>
<comment type="subcellular location">
    <subcellularLocation>
        <location evidence="1">Cell membrane</location>
        <topology evidence="1">Multi-pass membrane protein</topology>
    </subcellularLocation>
</comment>
<dbReference type="AlphaFoldDB" id="A0A1V4SLY9"/>
<proteinExistence type="predicted"/>
<dbReference type="SUPFAM" id="SSF90123">
    <property type="entry name" value="ABC transporter transmembrane region"/>
    <property type="match status" value="1"/>
</dbReference>
<dbReference type="GO" id="GO:0015421">
    <property type="term" value="F:ABC-type oligopeptide transporter activity"/>
    <property type="evidence" value="ECO:0007669"/>
    <property type="project" value="TreeGrafter"/>
</dbReference>
<evidence type="ECO:0000256" key="4">
    <source>
        <dbReference type="ARBA" id="ARBA00022840"/>
    </source>
</evidence>
<feature type="transmembrane region" description="Helical" evidence="7">
    <location>
        <begin position="66"/>
        <end position="86"/>
    </location>
</feature>
<dbReference type="PANTHER" id="PTHR43394:SF1">
    <property type="entry name" value="ATP-BINDING CASSETTE SUB-FAMILY B MEMBER 10, MITOCHONDRIAL"/>
    <property type="match status" value="1"/>
</dbReference>
<dbReference type="PROSITE" id="PS50893">
    <property type="entry name" value="ABC_TRANSPORTER_2"/>
    <property type="match status" value="1"/>
</dbReference>
<dbReference type="Pfam" id="PF00005">
    <property type="entry name" value="ABC_tran"/>
    <property type="match status" value="1"/>
</dbReference>
<dbReference type="PROSITE" id="PS00211">
    <property type="entry name" value="ABC_TRANSPORTER_1"/>
    <property type="match status" value="1"/>
</dbReference>
<sequence>MLKLKDLKQKKDFLLLRRAFKYLRPHKKSFILAFIMILGGIGTGLAGPVLWGRILDSLFEKNLEGALYNIFYSLIAGMLTCILAYFQSHMFASLNQNIIFDLKKDMYKALLDLPVNAYDNTDSGELMSRLHGDAAEVANTLTGTLLNAAVDVLRLMAIGFAVLVISGRLALIVAVSFPVSYLIAQKTGKKIRACNKQLSELNDKYYSNTGGAIWGIREVKSLGIKGERLASFTRLAVSLKEKLISIQLLGAMAQLMLNSVNTLAQAAITIAGGVFVITGALHIRLFIAFYAYSGQLTGALSNISRVGLSLQQVMNSLERIFLLQDGLEYPPDSFGNKSLKDIKGNIRFENVSFGYTQGQKVLDKVTMDIPARGRTAVVGSSGSGKTTLFNLMLRFYQPCAGRILVDGIDIKEIKEEDLRKNISVVRQEPYLFTMSIRDNLLLANPHATQQQMETACKRAYIHEFIESLPHKYDSLLGENGINLSGGQRQRIAIARALMKESKIILFDEATSSLDNESQFFISRAINEISGECTVVVIAHRLSTIIEADVIYVMDKGGIAGQGSHKSLINVNSVYRDLYRAEVELISDNCAEVV</sequence>
<dbReference type="RefSeq" id="WP_242656480.1">
    <property type="nucleotide sequence ID" value="NZ_MZGX01000010.1"/>
</dbReference>
<dbReference type="Pfam" id="PF00664">
    <property type="entry name" value="ABC_membrane"/>
    <property type="match status" value="1"/>
</dbReference>
<dbReference type="InterPro" id="IPR036640">
    <property type="entry name" value="ABC1_TM_sf"/>
</dbReference>
<reference evidence="10 11" key="1">
    <citation type="submission" date="2017-03" db="EMBL/GenBank/DDBJ databases">
        <title>Genome sequence of Clostridium hungatei DSM 14427.</title>
        <authorList>
            <person name="Poehlein A."/>
            <person name="Daniel R."/>
        </authorList>
    </citation>
    <scope>NUCLEOTIDE SEQUENCE [LARGE SCALE GENOMIC DNA]</scope>
    <source>
        <strain evidence="10 11">DSM 14427</strain>
    </source>
</reference>
<keyword evidence="6 7" id="KW-0472">Membrane</keyword>
<accession>A0A1V4SLY9</accession>
<dbReference type="PANTHER" id="PTHR43394">
    <property type="entry name" value="ATP-DEPENDENT PERMEASE MDL1, MITOCHONDRIAL"/>
    <property type="match status" value="1"/>
</dbReference>
<organism evidence="10 11">
    <name type="scientific">Ruminiclostridium hungatei</name>
    <name type="common">Clostridium hungatei</name>
    <dbReference type="NCBI Taxonomy" id="48256"/>
    <lineage>
        <taxon>Bacteria</taxon>
        <taxon>Bacillati</taxon>
        <taxon>Bacillota</taxon>
        <taxon>Clostridia</taxon>
        <taxon>Eubacteriales</taxon>
        <taxon>Oscillospiraceae</taxon>
        <taxon>Ruminiclostridium</taxon>
    </lineage>
</organism>
<dbReference type="SMART" id="SM00382">
    <property type="entry name" value="AAA"/>
    <property type="match status" value="1"/>
</dbReference>
<evidence type="ECO:0000256" key="2">
    <source>
        <dbReference type="ARBA" id="ARBA00022692"/>
    </source>
</evidence>
<keyword evidence="5 7" id="KW-1133">Transmembrane helix</keyword>
<dbReference type="GO" id="GO:0005524">
    <property type="term" value="F:ATP binding"/>
    <property type="evidence" value="ECO:0007669"/>
    <property type="project" value="UniProtKB-KW"/>
</dbReference>
<gene>
    <name evidence="10" type="ORF">CLHUN_18210</name>
</gene>
<keyword evidence="2 7" id="KW-0812">Transmembrane</keyword>
<dbReference type="GO" id="GO:0016887">
    <property type="term" value="F:ATP hydrolysis activity"/>
    <property type="evidence" value="ECO:0007669"/>
    <property type="project" value="InterPro"/>
</dbReference>
<keyword evidence="3" id="KW-0547">Nucleotide-binding</keyword>
<dbReference type="CDD" id="cd07346">
    <property type="entry name" value="ABC_6TM_exporters"/>
    <property type="match status" value="1"/>
</dbReference>
<evidence type="ECO:0000256" key="5">
    <source>
        <dbReference type="ARBA" id="ARBA00022989"/>
    </source>
</evidence>
<dbReference type="InterPro" id="IPR003439">
    <property type="entry name" value="ABC_transporter-like_ATP-bd"/>
</dbReference>
<dbReference type="FunFam" id="3.40.50.300:FF:000218">
    <property type="entry name" value="Multidrug ABC transporter ATP-binding protein"/>
    <property type="match status" value="1"/>
</dbReference>
<feature type="transmembrane region" description="Helical" evidence="7">
    <location>
        <begin position="30"/>
        <end position="54"/>
    </location>
</feature>
<dbReference type="InterPro" id="IPR027417">
    <property type="entry name" value="P-loop_NTPase"/>
</dbReference>
<dbReference type="InterPro" id="IPR017871">
    <property type="entry name" value="ABC_transporter-like_CS"/>
</dbReference>
<name>A0A1V4SLY9_RUMHU</name>
<dbReference type="STRING" id="48256.CLHUN_18210"/>
<feature type="transmembrane region" description="Helical" evidence="7">
    <location>
        <begin position="266"/>
        <end position="292"/>
    </location>
</feature>
<dbReference type="GO" id="GO:0005886">
    <property type="term" value="C:plasma membrane"/>
    <property type="evidence" value="ECO:0007669"/>
    <property type="project" value="UniProtKB-SubCell"/>
</dbReference>
<dbReference type="InterPro" id="IPR039421">
    <property type="entry name" value="Type_1_exporter"/>
</dbReference>
<feature type="domain" description="ABC transporter" evidence="8">
    <location>
        <begin position="346"/>
        <end position="580"/>
    </location>
</feature>
<dbReference type="Gene3D" id="1.20.1560.10">
    <property type="entry name" value="ABC transporter type 1, transmembrane domain"/>
    <property type="match status" value="1"/>
</dbReference>
<evidence type="ECO:0000256" key="6">
    <source>
        <dbReference type="ARBA" id="ARBA00023136"/>
    </source>
</evidence>
<evidence type="ECO:0000256" key="7">
    <source>
        <dbReference type="SAM" id="Phobius"/>
    </source>
</evidence>
<evidence type="ECO:0000313" key="10">
    <source>
        <dbReference type="EMBL" id="OPX44267.1"/>
    </source>
</evidence>
<feature type="domain" description="ABC transmembrane type-1" evidence="9">
    <location>
        <begin position="31"/>
        <end position="312"/>
    </location>
</feature>
<protein>
    <submittedName>
        <fullName evidence="10">Putative ABC transporter ATP-binding protein</fullName>
    </submittedName>
</protein>
<evidence type="ECO:0000259" key="9">
    <source>
        <dbReference type="PROSITE" id="PS50929"/>
    </source>
</evidence>
<evidence type="ECO:0000256" key="3">
    <source>
        <dbReference type="ARBA" id="ARBA00022741"/>
    </source>
</evidence>
<keyword evidence="4 10" id="KW-0067">ATP-binding</keyword>
<dbReference type="SUPFAM" id="SSF52540">
    <property type="entry name" value="P-loop containing nucleoside triphosphate hydrolases"/>
    <property type="match status" value="1"/>
</dbReference>
<dbReference type="Gene3D" id="3.40.50.300">
    <property type="entry name" value="P-loop containing nucleotide triphosphate hydrolases"/>
    <property type="match status" value="1"/>
</dbReference>
<keyword evidence="11" id="KW-1185">Reference proteome</keyword>
<dbReference type="Proteomes" id="UP000191554">
    <property type="component" value="Unassembled WGS sequence"/>
</dbReference>
<evidence type="ECO:0000256" key="1">
    <source>
        <dbReference type="ARBA" id="ARBA00004651"/>
    </source>
</evidence>
<dbReference type="InterPro" id="IPR003593">
    <property type="entry name" value="AAA+_ATPase"/>
</dbReference>
<comment type="caution">
    <text evidence="10">The sequence shown here is derived from an EMBL/GenBank/DDBJ whole genome shotgun (WGS) entry which is preliminary data.</text>
</comment>
<dbReference type="PROSITE" id="PS50929">
    <property type="entry name" value="ABC_TM1F"/>
    <property type="match status" value="1"/>
</dbReference>
<feature type="transmembrane region" description="Helical" evidence="7">
    <location>
        <begin position="155"/>
        <end position="183"/>
    </location>
</feature>
<dbReference type="InterPro" id="IPR011527">
    <property type="entry name" value="ABC1_TM_dom"/>
</dbReference>
<dbReference type="EMBL" id="MZGX01000010">
    <property type="protein sequence ID" value="OPX44267.1"/>
    <property type="molecule type" value="Genomic_DNA"/>
</dbReference>